<dbReference type="InterPro" id="IPR011060">
    <property type="entry name" value="RibuloseP-bd_barrel"/>
</dbReference>
<comment type="pathway">
    <text evidence="2 9">Amino-acid biosynthesis; L-tryptophan biosynthesis; L-tryptophan from chorismate: step 5/5.</text>
</comment>
<dbReference type="FunFam" id="3.20.20.70:FF:000037">
    <property type="entry name" value="Tryptophan synthase alpha chain"/>
    <property type="match status" value="1"/>
</dbReference>
<evidence type="ECO:0000313" key="11">
    <source>
        <dbReference type="EMBL" id="CCB88899.1"/>
    </source>
</evidence>
<evidence type="ECO:0000256" key="7">
    <source>
        <dbReference type="ARBA" id="ARBA00023239"/>
    </source>
</evidence>
<organism evidence="11 12">
    <name type="scientific">Simkania negevensis (strain ATCC VR-1471 / DSM 27360 / Z)</name>
    <dbReference type="NCBI Taxonomy" id="331113"/>
    <lineage>
        <taxon>Bacteria</taxon>
        <taxon>Pseudomonadati</taxon>
        <taxon>Chlamydiota</taxon>
        <taxon>Chlamydiia</taxon>
        <taxon>Parachlamydiales</taxon>
        <taxon>Simkaniaceae</taxon>
        <taxon>Simkania</taxon>
    </lineage>
</organism>
<dbReference type="HOGENOM" id="CLU_016734_0_4_0"/>
<dbReference type="PANTHER" id="PTHR43406">
    <property type="entry name" value="TRYPTOPHAN SYNTHASE, ALPHA CHAIN"/>
    <property type="match status" value="1"/>
</dbReference>
<gene>
    <name evidence="11" type="primary">tRPA</name>
    <name evidence="9" type="synonym">trpA</name>
    <name evidence="11" type="ordered locus">SNE_A10220</name>
</gene>
<keyword evidence="4 9" id="KW-0028">Amino-acid biosynthesis</keyword>
<dbReference type="RefSeq" id="WP_013943366.1">
    <property type="nucleotide sequence ID" value="NC_015713.1"/>
</dbReference>
<dbReference type="PROSITE" id="PS00167">
    <property type="entry name" value="TRP_SYNTHASE_ALPHA"/>
    <property type="match status" value="1"/>
</dbReference>
<dbReference type="EC" id="4.2.1.20" evidence="9"/>
<evidence type="ECO:0000256" key="4">
    <source>
        <dbReference type="ARBA" id="ARBA00022605"/>
    </source>
</evidence>
<comment type="similarity">
    <text evidence="9 10">Belongs to the TrpA family.</text>
</comment>
<evidence type="ECO:0000256" key="9">
    <source>
        <dbReference type="HAMAP-Rule" id="MF_00131"/>
    </source>
</evidence>
<dbReference type="SUPFAM" id="SSF51366">
    <property type="entry name" value="Ribulose-phoshate binding barrel"/>
    <property type="match status" value="1"/>
</dbReference>
<evidence type="ECO:0000256" key="1">
    <source>
        <dbReference type="ARBA" id="ARBA00003365"/>
    </source>
</evidence>
<dbReference type="HAMAP" id="MF_00131">
    <property type="entry name" value="Trp_synth_alpha"/>
    <property type="match status" value="1"/>
</dbReference>
<sequence length="253" mass="27648">MIRELFEKKKAYIGYLTAGDGGLEHTEKMALALVEGGVDLLELGIPFSEPIADGPVIQDAVERALDAGTTPHQVIELVSRLRKKIAVPIVLMTYFNPIFVAGQEFLKEAKAAGVNGLLIVDLPPEEADDYLTWMKEAELETIFIVAPSTPEERIPTICRISTGFIYYACRKGTTGMKKGVPEDLPEKIAQIRRHTDLPIAVGFGVSSAEIAREILTYADGFIVGSFLVQAAHEQTNPIELTRLAASLDPRSLL</sequence>
<dbReference type="eggNOG" id="COG0159">
    <property type="taxonomic scope" value="Bacteria"/>
</dbReference>
<keyword evidence="7 9" id="KW-0456">Lyase</keyword>
<dbReference type="CDD" id="cd04724">
    <property type="entry name" value="Tryptophan_synthase_alpha"/>
    <property type="match status" value="1"/>
</dbReference>
<evidence type="ECO:0000256" key="10">
    <source>
        <dbReference type="RuleBase" id="RU003662"/>
    </source>
</evidence>
<evidence type="ECO:0000256" key="3">
    <source>
        <dbReference type="ARBA" id="ARBA00011270"/>
    </source>
</evidence>
<dbReference type="KEGG" id="sng:SNE_A10220"/>
<comment type="subunit">
    <text evidence="3 9">Tetramer of two alpha and two beta chains.</text>
</comment>
<dbReference type="InterPro" id="IPR013785">
    <property type="entry name" value="Aldolase_TIM"/>
</dbReference>
<reference evidence="11 12" key="1">
    <citation type="journal article" date="2011" name="Mol. Biol. Evol.">
        <title>Unity in variety--the pan-genome of the Chlamydiae.</title>
        <authorList>
            <person name="Collingro A."/>
            <person name="Tischler P."/>
            <person name="Weinmaier T."/>
            <person name="Penz T."/>
            <person name="Heinz E."/>
            <person name="Brunham R.C."/>
            <person name="Read T.D."/>
            <person name="Bavoil P.M."/>
            <person name="Sachse K."/>
            <person name="Kahane S."/>
            <person name="Friedman M.G."/>
            <person name="Rattei T."/>
            <person name="Myers G.S."/>
            <person name="Horn M."/>
        </authorList>
    </citation>
    <scope>NUCLEOTIDE SEQUENCE [LARGE SCALE GENOMIC DNA]</scope>
    <source>
        <strain evidence="12">ATCC VR-1471 / Z</strain>
    </source>
</reference>
<dbReference type="STRING" id="331113.SNE_A10220"/>
<dbReference type="EMBL" id="FR872582">
    <property type="protein sequence ID" value="CCB88899.1"/>
    <property type="molecule type" value="Genomic_DNA"/>
</dbReference>
<keyword evidence="5 9" id="KW-0822">Tryptophan biosynthesis</keyword>
<dbReference type="GO" id="GO:0005829">
    <property type="term" value="C:cytosol"/>
    <property type="evidence" value="ECO:0007669"/>
    <property type="project" value="TreeGrafter"/>
</dbReference>
<dbReference type="InterPro" id="IPR002028">
    <property type="entry name" value="Trp_synthase_suA"/>
</dbReference>
<accession>F8L7Z7</accession>
<dbReference type="Gene3D" id="3.20.20.70">
    <property type="entry name" value="Aldolase class I"/>
    <property type="match status" value="1"/>
</dbReference>
<evidence type="ECO:0000313" key="12">
    <source>
        <dbReference type="Proteomes" id="UP000000496"/>
    </source>
</evidence>
<dbReference type="Pfam" id="PF00290">
    <property type="entry name" value="Trp_syntA"/>
    <property type="match status" value="1"/>
</dbReference>
<evidence type="ECO:0000256" key="8">
    <source>
        <dbReference type="ARBA" id="ARBA00049047"/>
    </source>
</evidence>
<dbReference type="OrthoDB" id="9804578at2"/>
<dbReference type="AlphaFoldDB" id="F8L7Z7"/>
<dbReference type="GO" id="GO:0004834">
    <property type="term" value="F:tryptophan synthase activity"/>
    <property type="evidence" value="ECO:0007669"/>
    <property type="project" value="UniProtKB-UniRule"/>
</dbReference>
<comment type="catalytic activity">
    <reaction evidence="8 9">
        <text>(1S,2R)-1-C-(indol-3-yl)glycerol 3-phosphate + L-serine = D-glyceraldehyde 3-phosphate + L-tryptophan + H2O</text>
        <dbReference type="Rhea" id="RHEA:10532"/>
        <dbReference type="ChEBI" id="CHEBI:15377"/>
        <dbReference type="ChEBI" id="CHEBI:33384"/>
        <dbReference type="ChEBI" id="CHEBI:57912"/>
        <dbReference type="ChEBI" id="CHEBI:58866"/>
        <dbReference type="ChEBI" id="CHEBI:59776"/>
        <dbReference type="EC" id="4.2.1.20"/>
    </reaction>
</comment>
<comment type="function">
    <text evidence="1 9">The alpha subunit is responsible for the aldol cleavage of indoleglycerol phosphate to indole and glyceraldehyde 3-phosphate.</text>
</comment>
<name>F8L7Z7_SIMNZ</name>
<evidence type="ECO:0000256" key="2">
    <source>
        <dbReference type="ARBA" id="ARBA00004733"/>
    </source>
</evidence>
<evidence type="ECO:0000256" key="6">
    <source>
        <dbReference type="ARBA" id="ARBA00023141"/>
    </source>
</evidence>
<dbReference type="NCBIfam" id="TIGR00262">
    <property type="entry name" value="trpA"/>
    <property type="match status" value="1"/>
</dbReference>
<dbReference type="InterPro" id="IPR018204">
    <property type="entry name" value="Trp_synthase_alpha_AS"/>
</dbReference>
<dbReference type="UniPathway" id="UPA00035">
    <property type="reaction ID" value="UER00044"/>
</dbReference>
<dbReference type="Proteomes" id="UP000000496">
    <property type="component" value="Chromosome gsn.131"/>
</dbReference>
<feature type="active site" description="Proton acceptor" evidence="9">
    <location>
        <position position="42"/>
    </location>
</feature>
<keyword evidence="6 9" id="KW-0057">Aromatic amino acid biosynthesis</keyword>
<proteinExistence type="inferred from homology"/>
<protein>
    <recommendedName>
        <fullName evidence="9">Tryptophan synthase alpha chain</fullName>
        <ecNumber evidence="9">4.2.1.20</ecNumber>
    </recommendedName>
</protein>
<feature type="active site" description="Proton acceptor" evidence="9">
    <location>
        <position position="53"/>
    </location>
</feature>
<evidence type="ECO:0000256" key="5">
    <source>
        <dbReference type="ARBA" id="ARBA00022822"/>
    </source>
</evidence>
<dbReference type="PANTHER" id="PTHR43406:SF1">
    <property type="entry name" value="TRYPTOPHAN SYNTHASE ALPHA CHAIN, CHLOROPLASTIC"/>
    <property type="match status" value="1"/>
</dbReference>
<keyword evidence="12" id="KW-1185">Reference proteome</keyword>